<dbReference type="Proteomes" id="UP000216363">
    <property type="component" value="Unassembled WGS sequence"/>
</dbReference>
<protein>
    <submittedName>
        <fullName evidence="1">Uncharacterized protein</fullName>
    </submittedName>
</protein>
<reference evidence="1 2" key="1">
    <citation type="submission" date="2017-07" db="EMBL/GenBank/DDBJ databases">
        <title>Draft genome of Ochrobactrum lupini type strain LUP21.</title>
        <authorList>
            <person name="Krzyzanowska D.M."/>
            <person name="Jafra S."/>
        </authorList>
    </citation>
    <scope>NUCLEOTIDE SEQUENCE [LARGE SCALE GENOMIC DNA]</scope>
    <source>
        <strain evidence="1 2">LUP21</strain>
    </source>
</reference>
<evidence type="ECO:0000313" key="2">
    <source>
        <dbReference type="Proteomes" id="UP000216363"/>
    </source>
</evidence>
<comment type="caution">
    <text evidence="1">The sequence shown here is derived from an EMBL/GenBank/DDBJ whole genome shotgun (WGS) entry which is preliminary data.</text>
</comment>
<proteinExistence type="predicted"/>
<organism evidence="1 2">
    <name type="scientific">Brucella lupini</name>
    <dbReference type="NCBI Taxonomy" id="255457"/>
    <lineage>
        <taxon>Bacteria</taxon>
        <taxon>Pseudomonadati</taxon>
        <taxon>Pseudomonadota</taxon>
        <taxon>Alphaproteobacteria</taxon>
        <taxon>Hyphomicrobiales</taxon>
        <taxon>Brucellaceae</taxon>
        <taxon>Brucella/Ochrobactrum group</taxon>
        <taxon>Brucella</taxon>
    </lineage>
</organism>
<dbReference type="EMBL" id="NNRN01000037">
    <property type="protein sequence ID" value="OYR31756.1"/>
    <property type="molecule type" value="Genomic_DNA"/>
</dbReference>
<name>A0A256GYB9_9HYPH</name>
<evidence type="ECO:0000313" key="1">
    <source>
        <dbReference type="EMBL" id="OYR31756.1"/>
    </source>
</evidence>
<sequence length="58" mass="6745">MNFRTRLDALINNLSFLYALQNGRYSRILHHEEHGGNVRPFAQFSIISETFDYLSRGG</sequence>
<accession>A0A256GYB9</accession>
<gene>
    <name evidence="1" type="ORF">CES86_0800</name>
</gene>
<dbReference type="AlphaFoldDB" id="A0A256GYB9"/>